<name>A0A1F7IGJ6_9BACT</name>
<feature type="transmembrane region" description="Helical" evidence="1">
    <location>
        <begin position="332"/>
        <end position="351"/>
    </location>
</feature>
<dbReference type="EMBL" id="MGAG01000002">
    <property type="protein sequence ID" value="OGK42488.1"/>
    <property type="molecule type" value="Genomic_DNA"/>
</dbReference>
<reference evidence="2 3" key="1">
    <citation type="journal article" date="2016" name="Nat. Commun.">
        <title>Thousands of microbial genomes shed light on interconnected biogeochemical processes in an aquifer system.</title>
        <authorList>
            <person name="Anantharaman K."/>
            <person name="Brown C.T."/>
            <person name="Hug L.A."/>
            <person name="Sharon I."/>
            <person name="Castelle C.J."/>
            <person name="Probst A.J."/>
            <person name="Thomas B.C."/>
            <person name="Singh A."/>
            <person name="Wilkins M.J."/>
            <person name="Karaoz U."/>
            <person name="Brodie E.L."/>
            <person name="Williams K.H."/>
            <person name="Hubbard S.S."/>
            <person name="Banfield J.F."/>
        </authorList>
    </citation>
    <scope>NUCLEOTIDE SEQUENCE [LARGE SCALE GENOMIC DNA]</scope>
</reference>
<comment type="caution">
    <text evidence="2">The sequence shown here is derived from an EMBL/GenBank/DDBJ whole genome shotgun (WGS) entry which is preliminary data.</text>
</comment>
<keyword evidence="1" id="KW-0812">Transmembrane</keyword>
<keyword evidence="1" id="KW-0472">Membrane</keyword>
<organism evidence="2 3">
    <name type="scientific">Candidatus Roizmanbacteria bacterium RIFCSPLOWO2_01_FULL_37_12</name>
    <dbReference type="NCBI Taxonomy" id="1802056"/>
    <lineage>
        <taxon>Bacteria</taxon>
        <taxon>Candidatus Roizmaniibacteriota</taxon>
    </lineage>
</organism>
<feature type="transmembrane region" description="Helical" evidence="1">
    <location>
        <begin position="230"/>
        <end position="252"/>
    </location>
</feature>
<dbReference type="STRING" id="1802056.A2954_01445"/>
<dbReference type="Proteomes" id="UP000177698">
    <property type="component" value="Unassembled WGS sequence"/>
</dbReference>
<evidence type="ECO:0000313" key="3">
    <source>
        <dbReference type="Proteomes" id="UP000177698"/>
    </source>
</evidence>
<evidence type="ECO:0000313" key="2">
    <source>
        <dbReference type="EMBL" id="OGK42488.1"/>
    </source>
</evidence>
<proteinExistence type="predicted"/>
<feature type="transmembrane region" description="Helical" evidence="1">
    <location>
        <begin position="132"/>
        <end position="154"/>
    </location>
</feature>
<keyword evidence="1" id="KW-1133">Transmembrane helix</keyword>
<feature type="transmembrane region" description="Helical" evidence="1">
    <location>
        <begin position="103"/>
        <end position="125"/>
    </location>
</feature>
<accession>A0A1F7IGJ6</accession>
<feature type="transmembrane region" description="Helical" evidence="1">
    <location>
        <begin position="258"/>
        <end position="274"/>
    </location>
</feature>
<evidence type="ECO:0008006" key="4">
    <source>
        <dbReference type="Google" id="ProtNLM"/>
    </source>
</evidence>
<evidence type="ECO:0000256" key="1">
    <source>
        <dbReference type="SAM" id="Phobius"/>
    </source>
</evidence>
<feature type="transmembrane region" description="Helical" evidence="1">
    <location>
        <begin position="286"/>
        <end position="306"/>
    </location>
</feature>
<dbReference type="AlphaFoldDB" id="A0A1F7IGJ6"/>
<feature type="transmembrane region" description="Helical" evidence="1">
    <location>
        <begin position="384"/>
        <end position="403"/>
    </location>
</feature>
<feature type="transmembrane region" description="Helical" evidence="1">
    <location>
        <begin position="424"/>
        <end position="443"/>
    </location>
</feature>
<protein>
    <recommendedName>
        <fullName evidence="4">Glycosyltransferase RgtA/B/C/D-like domain-containing protein</fullName>
    </recommendedName>
</protein>
<sequence>MKKNIWLHLSLLLSFLFLLTSYIPNFYEASIANLLPSDRVMTPAEHMYTYDYNVYLSKIRQGTEGRWRVVDKYDNSTNQKGVFLQMLYLLAGKIGVLGLSPGLIFHLLRSIASAVWVLTIIYLNFYFLKKPFWAFIGVLLSLFAASWPVFYQYLGTTWIGIHMAWWQELDVLKRISYIPHYTLNYIIIAVLTILLYKSQETTNPTSLFELRRAGKKQTTYNIQNSKLKNIFILITNNYYLITCIVLFFSFFIHPSSGLLFLISWALYHLIKLIWDPKTNIKNLITNIYFTVILFLVAAIPLIYFQYVTSDYPWKSLVDFDKFNRYPVNVKEYILALGPVLITGVLGALVVIIKKEQKYLSLVSWILGAFLAIFAFKKFPLQSELRFVQTANHIPLAILSVYFLEKLIRWKQQIPFLLLKKIINLIIFVIVAGIVSLGIAQSYFSIKSQTDFIHQRVVAGQPLVPYPPQVMYPLKDMYNAFIWLDKNSKNEEVVLSHIYAGNYIPAYSGNYVYLGHNPETPHYNERVKKLEAFYSGILSNQEAKKFLKDEKISHIVYGPQEKQKSVKDVKKYSFLKEVYNSGFVRLFKFSNQR</sequence>
<feature type="transmembrane region" description="Helical" evidence="1">
    <location>
        <begin position="174"/>
        <end position="196"/>
    </location>
</feature>
<gene>
    <name evidence="2" type="ORF">A2954_01445</name>
</gene>
<feature type="transmembrane region" description="Helical" evidence="1">
    <location>
        <begin position="358"/>
        <end position="378"/>
    </location>
</feature>